<keyword evidence="1" id="KW-0812">Transmembrane</keyword>
<protein>
    <submittedName>
        <fullName evidence="3">Acyltransferase</fullName>
    </submittedName>
</protein>
<feature type="transmembrane region" description="Helical" evidence="1">
    <location>
        <begin position="30"/>
        <end position="48"/>
    </location>
</feature>
<keyword evidence="1" id="KW-0472">Membrane</keyword>
<proteinExistence type="predicted"/>
<dbReference type="PANTHER" id="PTHR23028:SF53">
    <property type="entry name" value="ACYL_TRANSF_3 DOMAIN-CONTAINING PROTEIN"/>
    <property type="match status" value="1"/>
</dbReference>
<dbReference type="InterPro" id="IPR050879">
    <property type="entry name" value="Acyltransferase_3"/>
</dbReference>
<accession>A0ABX2JYE1</accession>
<keyword evidence="4" id="KW-1185">Reference proteome</keyword>
<feature type="transmembrane region" description="Helical" evidence="1">
    <location>
        <begin position="160"/>
        <end position="178"/>
    </location>
</feature>
<feature type="transmembrane region" description="Helical" evidence="1">
    <location>
        <begin position="251"/>
        <end position="269"/>
    </location>
</feature>
<dbReference type="Proteomes" id="UP000708347">
    <property type="component" value="Unassembled WGS sequence"/>
</dbReference>
<feature type="transmembrane region" description="Helical" evidence="1">
    <location>
        <begin position="281"/>
        <end position="301"/>
    </location>
</feature>
<feature type="domain" description="Acyltransferase 3" evidence="2">
    <location>
        <begin position="3"/>
        <end position="321"/>
    </location>
</feature>
<dbReference type="InterPro" id="IPR002656">
    <property type="entry name" value="Acyl_transf_3_dom"/>
</dbReference>
<evidence type="ECO:0000256" key="1">
    <source>
        <dbReference type="SAM" id="Phobius"/>
    </source>
</evidence>
<comment type="caution">
    <text evidence="3">The sequence shown here is derived from an EMBL/GenBank/DDBJ whole genome shotgun (WGS) entry which is preliminary data.</text>
</comment>
<dbReference type="RefSeq" id="WP_174400430.1">
    <property type="nucleotide sequence ID" value="NZ_VBSB01000018.1"/>
</dbReference>
<gene>
    <name evidence="3" type="ORF">FEG63_24490</name>
</gene>
<organism evidence="3 4">
    <name type="scientific">Mycolicibacterium sphagni</name>
    <dbReference type="NCBI Taxonomy" id="1786"/>
    <lineage>
        <taxon>Bacteria</taxon>
        <taxon>Bacillati</taxon>
        <taxon>Actinomycetota</taxon>
        <taxon>Actinomycetes</taxon>
        <taxon>Mycobacteriales</taxon>
        <taxon>Mycobacteriaceae</taxon>
        <taxon>Mycolicibacterium</taxon>
    </lineage>
</organism>
<feature type="transmembrane region" description="Helical" evidence="1">
    <location>
        <begin position="134"/>
        <end position="153"/>
    </location>
</feature>
<feature type="transmembrane region" description="Helical" evidence="1">
    <location>
        <begin position="307"/>
        <end position="326"/>
    </location>
</feature>
<sequence>MATGVIVWHSWPLTGRTFSFEPAHQLLRDGFVDGFFTMSGFLITWSWFRNPRLRDYFGARALRILPGFWVCLVITAFVIAPIAVAIQGGSAMKLLGSIAPIRYVLADSALLMQLNDIAGTPQGVPWPGTWNGSLWTLFWEALCYFAIAALGITGLLRRRWLIPTLLALALIWTARLPAQNVLAERPPDPQRPIDPATIAVFMEQAASRFAVMFLAGALLYQLRNVIPARWSLVAVCVVIVLGASLLPNYRMLGAIPLAYALIVSGALLRKKWLNLRTDLSYGVYIYAFPMQQLLVICGLAFLNPLVFALIATTVTLPLAALSWFVVEKPSLALKSRLLRKKSAE</sequence>
<dbReference type="PANTHER" id="PTHR23028">
    <property type="entry name" value="ACETYLTRANSFERASE"/>
    <property type="match status" value="1"/>
</dbReference>
<name>A0ABX2JYE1_9MYCO</name>
<reference evidence="3 4" key="1">
    <citation type="submission" date="2019-05" db="EMBL/GenBank/DDBJ databases">
        <title>Mycolicibacterium sphagni ENV482 genome assembly.</title>
        <authorList>
            <person name="Chen W."/>
            <person name="Faulkner N.W."/>
            <person name="Hyman M.R."/>
        </authorList>
    </citation>
    <scope>NUCLEOTIDE SEQUENCE [LARGE SCALE GENOMIC DNA]</scope>
    <source>
        <strain evidence="3 4">ENV482</strain>
    </source>
</reference>
<dbReference type="Pfam" id="PF01757">
    <property type="entry name" value="Acyl_transf_3"/>
    <property type="match status" value="1"/>
</dbReference>
<evidence type="ECO:0000259" key="2">
    <source>
        <dbReference type="Pfam" id="PF01757"/>
    </source>
</evidence>
<keyword evidence="3" id="KW-0012">Acyltransferase</keyword>
<keyword evidence="1" id="KW-1133">Transmembrane helix</keyword>
<dbReference type="EMBL" id="VBSB01000018">
    <property type="protein sequence ID" value="NTY62696.1"/>
    <property type="molecule type" value="Genomic_DNA"/>
</dbReference>
<keyword evidence="3" id="KW-0808">Transferase</keyword>
<feature type="transmembrane region" description="Helical" evidence="1">
    <location>
        <begin position="227"/>
        <end position="245"/>
    </location>
</feature>
<feature type="transmembrane region" description="Helical" evidence="1">
    <location>
        <begin position="198"/>
        <end position="220"/>
    </location>
</feature>
<feature type="transmembrane region" description="Helical" evidence="1">
    <location>
        <begin position="68"/>
        <end position="86"/>
    </location>
</feature>
<dbReference type="GO" id="GO:0016746">
    <property type="term" value="F:acyltransferase activity"/>
    <property type="evidence" value="ECO:0007669"/>
    <property type="project" value="UniProtKB-KW"/>
</dbReference>
<evidence type="ECO:0000313" key="4">
    <source>
        <dbReference type="Proteomes" id="UP000708347"/>
    </source>
</evidence>
<evidence type="ECO:0000313" key="3">
    <source>
        <dbReference type="EMBL" id="NTY62696.1"/>
    </source>
</evidence>